<dbReference type="RefSeq" id="WP_109089184.1">
    <property type="nucleotide sequence ID" value="NZ_CAXOJJ010000001.1"/>
</dbReference>
<feature type="domain" description="Glycosyltransferase 2-like" evidence="1">
    <location>
        <begin position="13"/>
        <end position="113"/>
    </location>
</feature>
<dbReference type="PANTHER" id="PTHR43179">
    <property type="entry name" value="RHAMNOSYLTRANSFERASE WBBL"/>
    <property type="match status" value="1"/>
</dbReference>
<dbReference type="PANTHER" id="PTHR43179:SF7">
    <property type="entry name" value="RHAMNOSYLTRANSFERASE WBBL"/>
    <property type="match status" value="1"/>
</dbReference>
<dbReference type="SUPFAM" id="SSF53448">
    <property type="entry name" value="Nucleotide-diphospho-sugar transferases"/>
    <property type="match status" value="1"/>
</dbReference>
<dbReference type="EMBL" id="QEXO01000003">
    <property type="protein sequence ID" value="PWE13884.1"/>
    <property type="molecule type" value="Genomic_DNA"/>
</dbReference>
<reference evidence="2 3" key="1">
    <citation type="submission" date="2018-05" db="EMBL/GenBank/DDBJ databases">
        <title>Genome Sequence of an Efficient Indole-Degrading Bacterium, Alcaligenes sp.YBY.</title>
        <authorList>
            <person name="Yang B."/>
        </authorList>
    </citation>
    <scope>NUCLEOTIDE SEQUENCE [LARGE SCALE GENOMIC DNA]</scope>
    <source>
        <strain evidence="2 3">YBY</strain>
    </source>
</reference>
<comment type="caution">
    <text evidence="2">The sequence shown here is derived from an EMBL/GenBank/DDBJ whole genome shotgun (WGS) entry which is preliminary data.</text>
</comment>
<dbReference type="CDD" id="cd04186">
    <property type="entry name" value="GT_2_like_c"/>
    <property type="match status" value="1"/>
</dbReference>
<dbReference type="Pfam" id="PF00535">
    <property type="entry name" value="Glycos_transf_2"/>
    <property type="match status" value="1"/>
</dbReference>
<accession>A0A2U2BIN8</accession>
<reference evidence="2 3" key="2">
    <citation type="submission" date="2018-05" db="EMBL/GenBank/DDBJ databases">
        <authorList>
            <person name="Lanie J.A."/>
            <person name="Ng W.-L."/>
            <person name="Kazmierczak K.M."/>
            <person name="Andrzejewski T.M."/>
            <person name="Davidsen T.M."/>
            <person name="Wayne K.J."/>
            <person name="Tettelin H."/>
            <person name="Glass J.I."/>
            <person name="Rusch D."/>
            <person name="Podicherti R."/>
            <person name="Tsui H.-C.T."/>
            <person name="Winkler M.E."/>
        </authorList>
    </citation>
    <scope>NUCLEOTIDE SEQUENCE [LARGE SCALE GENOMIC DNA]</scope>
    <source>
        <strain evidence="2 3">YBY</strain>
    </source>
</reference>
<dbReference type="InterPro" id="IPR029044">
    <property type="entry name" value="Nucleotide-diphossugar_trans"/>
</dbReference>
<gene>
    <name evidence="2" type="ORF">DF183_12025</name>
</gene>
<dbReference type="Gene3D" id="3.90.550.10">
    <property type="entry name" value="Spore Coat Polysaccharide Biosynthesis Protein SpsA, Chain A"/>
    <property type="match status" value="1"/>
</dbReference>
<sequence>MNVSSQTTAWVDILLVNYNGGSQILETIASIEQYSTPDTYRITVVDNGSSDDSCDQIEQRYPQVQLLRTGANNGFGKGCNIGARHTNAPHIMLLNPDAQLLCNVIEIFQQYLAVPQPGPQPILGGLSVDSQGTPSYAYEHFPTPLTLMLKAFGLGRLLTPSYTRTEPHQVDYVSGSLLLIGREQFQQLHGFDESFFLYFEETDLQYRARQQGIASVHIPAARYLHESGGTFTDESFRGRCYSDGMKVYLNKHYGHWGSVLHRLYHLIHGTLQPLKNWIKKRLSSSA</sequence>
<protein>
    <recommendedName>
        <fullName evidence="1">Glycosyltransferase 2-like domain-containing protein</fullName>
    </recommendedName>
</protein>
<dbReference type="Proteomes" id="UP000245216">
    <property type="component" value="Unassembled WGS sequence"/>
</dbReference>
<evidence type="ECO:0000259" key="1">
    <source>
        <dbReference type="Pfam" id="PF00535"/>
    </source>
</evidence>
<dbReference type="AlphaFoldDB" id="A0A2U2BIN8"/>
<proteinExistence type="predicted"/>
<evidence type="ECO:0000313" key="3">
    <source>
        <dbReference type="Proteomes" id="UP000245216"/>
    </source>
</evidence>
<name>A0A2U2BIN8_ALCFA</name>
<dbReference type="InterPro" id="IPR001173">
    <property type="entry name" value="Glyco_trans_2-like"/>
</dbReference>
<evidence type="ECO:0000313" key="2">
    <source>
        <dbReference type="EMBL" id="PWE13884.1"/>
    </source>
</evidence>
<organism evidence="2 3">
    <name type="scientific">Alcaligenes faecalis</name>
    <dbReference type="NCBI Taxonomy" id="511"/>
    <lineage>
        <taxon>Bacteria</taxon>
        <taxon>Pseudomonadati</taxon>
        <taxon>Pseudomonadota</taxon>
        <taxon>Betaproteobacteria</taxon>
        <taxon>Burkholderiales</taxon>
        <taxon>Alcaligenaceae</taxon>
        <taxon>Alcaligenes</taxon>
    </lineage>
</organism>